<reference evidence="1" key="1">
    <citation type="submission" date="2021-01" db="EMBL/GenBank/DDBJ databases">
        <title>Whole genome shotgun sequence of Actinoplanes tereljensis NBRC 105297.</title>
        <authorList>
            <person name="Komaki H."/>
            <person name="Tamura T."/>
        </authorList>
    </citation>
    <scope>NUCLEOTIDE SEQUENCE</scope>
    <source>
        <strain evidence="1">NBRC 105297</strain>
    </source>
</reference>
<accession>A0A919NV29</accession>
<organism evidence="1 2">
    <name type="scientific">Paractinoplanes tereljensis</name>
    <dbReference type="NCBI Taxonomy" id="571912"/>
    <lineage>
        <taxon>Bacteria</taxon>
        <taxon>Bacillati</taxon>
        <taxon>Actinomycetota</taxon>
        <taxon>Actinomycetes</taxon>
        <taxon>Micromonosporales</taxon>
        <taxon>Micromonosporaceae</taxon>
        <taxon>Paractinoplanes</taxon>
    </lineage>
</organism>
<evidence type="ECO:0000313" key="1">
    <source>
        <dbReference type="EMBL" id="GIF25720.1"/>
    </source>
</evidence>
<name>A0A919NV29_9ACTN</name>
<dbReference type="AlphaFoldDB" id="A0A919NV29"/>
<dbReference type="Proteomes" id="UP000623608">
    <property type="component" value="Unassembled WGS sequence"/>
</dbReference>
<sequence length="506" mass="53996">MLVAGAAWSAIGETPSDVGRQPLAVEAVTAAHASELVPGVITTTPHARYLSLHARVAVEARRRGWSGEDRWEFRRLLRRCEVVLAAVSVHHGDDDRQSHQRRAGLRRPHGVNTIGRALDESGAVDLDEVSRRYSTVADGFHGTYGGIEATLGLITPGVIPEPGPVADAQALRALDRVVDLADGSDVLTVADLADAADLCLCRVGGTTDGRSLRRVYFDAGGPDPGLAAVHRASAAVVAAAVDGQPFDSNIDMLLDGLCCYTPDLDGVLGGDDLTEHALRWRGALLRNWSVWAWRMLWASLVAPLANPGTREEAADGFAGGLPVVSVRQALRDGLPPTVAAGGGLLPAEHDLTGEVEESGGGWSVLQLLRLLAVGARRAGELDDGPARDAFVRYDQTSMGPGWMRGWIDEHADVPLPDAARSLALGLFSRAEKISRDKMQWTRTGLRMPTRLRVIGDRLRLEGQEGSAPASLRLETFATVLLQLGVLERSEDGSLWGRGPHHGAVTP</sequence>
<proteinExistence type="predicted"/>
<comment type="caution">
    <text evidence="1">The sequence shown here is derived from an EMBL/GenBank/DDBJ whole genome shotgun (WGS) entry which is preliminary data.</text>
</comment>
<dbReference type="EMBL" id="BOMY01000053">
    <property type="protein sequence ID" value="GIF25720.1"/>
    <property type="molecule type" value="Genomic_DNA"/>
</dbReference>
<keyword evidence="2" id="KW-1185">Reference proteome</keyword>
<evidence type="ECO:0000313" key="2">
    <source>
        <dbReference type="Proteomes" id="UP000623608"/>
    </source>
</evidence>
<protein>
    <submittedName>
        <fullName evidence="1">Uncharacterized protein</fullName>
    </submittedName>
</protein>
<gene>
    <name evidence="1" type="ORF">Ate02nite_84500</name>
</gene>